<dbReference type="AlphaFoldDB" id="G5AF05"/>
<dbReference type="GeneID" id="20648192"/>
<name>G5AF05_PHYSP</name>
<organism evidence="1 2">
    <name type="scientific">Phytophthora sojae (strain P6497)</name>
    <name type="common">Soybean stem and root rot agent</name>
    <name type="synonym">Phytophthora megasperma f. sp. glycines</name>
    <dbReference type="NCBI Taxonomy" id="1094619"/>
    <lineage>
        <taxon>Eukaryota</taxon>
        <taxon>Sar</taxon>
        <taxon>Stramenopiles</taxon>
        <taxon>Oomycota</taxon>
        <taxon>Peronosporomycetes</taxon>
        <taxon>Peronosporales</taxon>
        <taxon>Peronosporaceae</taxon>
        <taxon>Phytophthora</taxon>
    </lineage>
</organism>
<dbReference type="InParanoid" id="G5AF05"/>
<protein>
    <submittedName>
        <fullName evidence="1">Uncharacterized protein</fullName>
    </submittedName>
</protein>
<evidence type="ECO:0000313" key="1">
    <source>
        <dbReference type="EMBL" id="EGZ05795.1"/>
    </source>
</evidence>
<accession>G5AF05</accession>
<dbReference type="Proteomes" id="UP000002640">
    <property type="component" value="Unassembled WGS sequence"/>
</dbReference>
<dbReference type="EMBL" id="JH159165">
    <property type="protein sequence ID" value="EGZ05795.1"/>
    <property type="molecule type" value="Genomic_DNA"/>
</dbReference>
<keyword evidence="2" id="KW-1185">Reference proteome</keyword>
<dbReference type="RefSeq" id="XP_009538656.1">
    <property type="nucleotide sequence ID" value="XM_009540361.1"/>
</dbReference>
<gene>
    <name evidence="1" type="ORF">PHYSODRAFT_341992</name>
</gene>
<dbReference type="KEGG" id="psoj:PHYSODRAFT_341992"/>
<sequence>MKDEIQKNQKAQWKCMYTEHHRYMAEARLLEKPWVKENGAIFSFLVSSGKIFLWQCEDVEHHKWKAQSANQTHPEVVKKWDHAANGSSHIFMARSNKKSTGCPVCCNQKVCEVDACNSLDVLELHLVTACPKDKLHVWAVSPHELTSKKTHGDYGVLELDEYCKKLVLVFEYDGVQHEGEIKFFTATRATSSDSNSYSFLDPAAMKAHIKASSRNGAMQLDS</sequence>
<proteinExistence type="predicted"/>
<reference evidence="1 2" key="1">
    <citation type="journal article" date="2006" name="Science">
        <title>Phytophthora genome sequences uncover evolutionary origins and mechanisms of pathogenesis.</title>
        <authorList>
            <person name="Tyler B.M."/>
            <person name="Tripathy S."/>
            <person name="Zhang X."/>
            <person name="Dehal P."/>
            <person name="Jiang R.H."/>
            <person name="Aerts A."/>
            <person name="Arredondo F.D."/>
            <person name="Baxter L."/>
            <person name="Bensasson D."/>
            <person name="Beynon J.L."/>
            <person name="Chapman J."/>
            <person name="Damasceno C.M."/>
            <person name="Dorrance A.E."/>
            <person name="Dou D."/>
            <person name="Dickerman A.W."/>
            <person name="Dubchak I.L."/>
            <person name="Garbelotto M."/>
            <person name="Gijzen M."/>
            <person name="Gordon S.G."/>
            <person name="Govers F."/>
            <person name="Grunwald N.J."/>
            <person name="Huang W."/>
            <person name="Ivors K.L."/>
            <person name="Jones R.W."/>
            <person name="Kamoun S."/>
            <person name="Krampis K."/>
            <person name="Lamour K.H."/>
            <person name="Lee M.K."/>
            <person name="McDonald W.H."/>
            <person name="Medina M."/>
            <person name="Meijer H.J."/>
            <person name="Nordberg E.K."/>
            <person name="Maclean D.J."/>
            <person name="Ospina-Giraldo M.D."/>
            <person name="Morris P.F."/>
            <person name="Phuntumart V."/>
            <person name="Putnam N.H."/>
            <person name="Rash S."/>
            <person name="Rose J.K."/>
            <person name="Sakihama Y."/>
            <person name="Salamov A.A."/>
            <person name="Savidor A."/>
            <person name="Scheuring C.F."/>
            <person name="Smith B.M."/>
            <person name="Sobral B.W."/>
            <person name="Terry A."/>
            <person name="Torto-Alalibo T.A."/>
            <person name="Win J."/>
            <person name="Xu Z."/>
            <person name="Zhang H."/>
            <person name="Grigoriev I.V."/>
            <person name="Rokhsar D.S."/>
            <person name="Boore J.L."/>
        </authorList>
    </citation>
    <scope>NUCLEOTIDE SEQUENCE [LARGE SCALE GENOMIC DNA]</scope>
    <source>
        <strain evidence="1 2">P6497</strain>
    </source>
</reference>
<evidence type="ECO:0000313" key="2">
    <source>
        <dbReference type="Proteomes" id="UP000002640"/>
    </source>
</evidence>